<dbReference type="Pfam" id="PF00069">
    <property type="entry name" value="Pkinase"/>
    <property type="match status" value="1"/>
</dbReference>
<dbReference type="SMART" id="SM00220">
    <property type="entry name" value="S_TKc"/>
    <property type="match status" value="1"/>
</dbReference>
<dbReference type="PANTHER" id="PTHR24346:SF82">
    <property type="entry name" value="KP78A-RELATED"/>
    <property type="match status" value="1"/>
</dbReference>
<accession>A0AAW1SNV2</accession>
<evidence type="ECO:0000256" key="4">
    <source>
        <dbReference type="ARBA" id="ARBA00022777"/>
    </source>
</evidence>
<dbReference type="GO" id="GO:0004674">
    <property type="term" value="F:protein serine/threonine kinase activity"/>
    <property type="evidence" value="ECO:0007669"/>
    <property type="project" value="UniProtKB-KW"/>
</dbReference>
<dbReference type="GO" id="GO:0005524">
    <property type="term" value="F:ATP binding"/>
    <property type="evidence" value="ECO:0007669"/>
    <property type="project" value="UniProtKB-KW"/>
</dbReference>
<feature type="non-terminal residue" evidence="8">
    <location>
        <position position="196"/>
    </location>
</feature>
<evidence type="ECO:0000313" key="8">
    <source>
        <dbReference type="EMBL" id="KAK9848557.1"/>
    </source>
</evidence>
<feature type="compositionally biased region" description="Polar residues" evidence="6">
    <location>
        <begin position="14"/>
        <end position="28"/>
    </location>
</feature>
<dbReference type="PROSITE" id="PS50011">
    <property type="entry name" value="PROTEIN_KINASE_DOM"/>
    <property type="match status" value="1"/>
</dbReference>
<evidence type="ECO:0000256" key="6">
    <source>
        <dbReference type="SAM" id="MobiDB-lite"/>
    </source>
</evidence>
<dbReference type="EMBL" id="JALJOV010001392">
    <property type="protein sequence ID" value="KAK9848557.1"/>
    <property type="molecule type" value="Genomic_DNA"/>
</dbReference>
<protein>
    <recommendedName>
        <fullName evidence="7">Protein kinase domain-containing protein</fullName>
    </recommendedName>
</protein>
<proteinExistence type="predicted"/>
<comment type="caution">
    <text evidence="8">The sequence shown here is derived from an EMBL/GenBank/DDBJ whole genome shotgun (WGS) entry which is preliminary data.</text>
</comment>
<feature type="region of interest" description="Disordered" evidence="6">
    <location>
        <begin position="1"/>
        <end position="38"/>
    </location>
</feature>
<keyword evidence="1" id="KW-0723">Serine/threonine-protein kinase</keyword>
<dbReference type="PANTHER" id="PTHR24346">
    <property type="entry name" value="MAP/MICROTUBULE AFFINITY-REGULATING KINASE"/>
    <property type="match status" value="1"/>
</dbReference>
<keyword evidence="9" id="KW-1185">Reference proteome</keyword>
<organism evidence="8 9">
    <name type="scientific">Apatococcus fuscideae</name>
    <dbReference type="NCBI Taxonomy" id="2026836"/>
    <lineage>
        <taxon>Eukaryota</taxon>
        <taxon>Viridiplantae</taxon>
        <taxon>Chlorophyta</taxon>
        <taxon>core chlorophytes</taxon>
        <taxon>Trebouxiophyceae</taxon>
        <taxon>Chlorellales</taxon>
        <taxon>Chlorellaceae</taxon>
        <taxon>Apatococcus</taxon>
    </lineage>
</organism>
<dbReference type="InterPro" id="IPR000719">
    <property type="entry name" value="Prot_kinase_dom"/>
</dbReference>
<dbReference type="InterPro" id="IPR011009">
    <property type="entry name" value="Kinase-like_dom_sf"/>
</dbReference>
<evidence type="ECO:0000256" key="5">
    <source>
        <dbReference type="ARBA" id="ARBA00022840"/>
    </source>
</evidence>
<evidence type="ECO:0000313" key="9">
    <source>
        <dbReference type="Proteomes" id="UP001485043"/>
    </source>
</evidence>
<evidence type="ECO:0000256" key="3">
    <source>
        <dbReference type="ARBA" id="ARBA00022741"/>
    </source>
</evidence>
<keyword evidence="4" id="KW-0418">Kinase</keyword>
<reference evidence="8 9" key="1">
    <citation type="journal article" date="2024" name="Nat. Commun.">
        <title>Phylogenomics reveals the evolutionary origins of lichenization in chlorophyte algae.</title>
        <authorList>
            <person name="Puginier C."/>
            <person name="Libourel C."/>
            <person name="Otte J."/>
            <person name="Skaloud P."/>
            <person name="Haon M."/>
            <person name="Grisel S."/>
            <person name="Petersen M."/>
            <person name="Berrin J.G."/>
            <person name="Delaux P.M."/>
            <person name="Dal Grande F."/>
            <person name="Keller J."/>
        </authorList>
    </citation>
    <scope>NUCLEOTIDE SEQUENCE [LARGE SCALE GENOMIC DNA]</scope>
    <source>
        <strain evidence="8 9">SAG 2523</strain>
    </source>
</reference>
<dbReference type="GO" id="GO:0035556">
    <property type="term" value="P:intracellular signal transduction"/>
    <property type="evidence" value="ECO:0007669"/>
    <property type="project" value="TreeGrafter"/>
</dbReference>
<dbReference type="SUPFAM" id="SSF56112">
    <property type="entry name" value="Protein kinase-like (PK-like)"/>
    <property type="match status" value="1"/>
</dbReference>
<dbReference type="Gene3D" id="1.10.510.10">
    <property type="entry name" value="Transferase(Phosphotransferase) domain 1"/>
    <property type="match status" value="1"/>
</dbReference>
<dbReference type="AlphaFoldDB" id="A0AAW1SNV2"/>
<feature type="domain" description="Protein kinase" evidence="7">
    <location>
        <begin position="46"/>
        <end position="196"/>
    </location>
</feature>
<sequence>MCGGSPADSKTDNKMGTTAASAKTNKAPKTNGKGAPLPDPALDTSFHAQKMLGSGTAGDIWLCKQPSKNQRAVAVKLFPRPFKNGTQTTLLREVQVPMDLSQGCVSIVTAYEALLTPTHLALVMEEAPGGSLTAHIAHRFETSSKGETIMSEDEARYLFQQLIIAVSHCHRHGWAHRDVKLDNVLLTLSNPPEIKL</sequence>
<evidence type="ECO:0000259" key="7">
    <source>
        <dbReference type="PROSITE" id="PS50011"/>
    </source>
</evidence>
<evidence type="ECO:0000256" key="1">
    <source>
        <dbReference type="ARBA" id="ARBA00022527"/>
    </source>
</evidence>
<keyword evidence="2" id="KW-0808">Transferase</keyword>
<gene>
    <name evidence="8" type="ORF">WJX84_002199</name>
</gene>
<dbReference type="CDD" id="cd00180">
    <property type="entry name" value="PKc"/>
    <property type="match status" value="1"/>
</dbReference>
<name>A0AAW1SNV2_9CHLO</name>
<keyword evidence="5" id="KW-0067">ATP-binding</keyword>
<dbReference type="GO" id="GO:0005737">
    <property type="term" value="C:cytoplasm"/>
    <property type="evidence" value="ECO:0007669"/>
    <property type="project" value="TreeGrafter"/>
</dbReference>
<dbReference type="Proteomes" id="UP001485043">
    <property type="component" value="Unassembled WGS sequence"/>
</dbReference>
<keyword evidence="3" id="KW-0547">Nucleotide-binding</keyword>
<evidence type="ECO:0000256" key="2">
    <source>
        <dbReference type="ARBA" id="ARBA00022679"/>
    </source>
</evidence>